<sequence length="253" mass="28696">MVSLGIIGYGHFGAFMHRMAERFFPEADLRIYARKRVSEGGVFTDLDAVLDCDAVLLCVPIGAYEETLLDIQGRLRPETVLIDVATVKRYTSALIRKILPGQPHLCTHPMFGPESYTKQGGDVTGLRVVITESNLPLERFAPIRDYLSREGFDIVEKTADEHDRELAETLFLTHYVGQVIARGGFERTEIDTVSFGFLMDAVDSVRHDSRLFEEVFRFNPYCRDVVQRFDAVEQQVRQRLMDVDPAPEGYGLD</sequence>
<dbReference type="Pfam" id="PF02153">
    <property type="entry name" value="PDH_N"/>
    <property type="match status" value="1"/>
</dbReference>
<dbReference type="SUPFAM" id="SSF51735">
    <property type="entry name" value="NAD(P)-binding Rossmann-fold domains"/>
    <property type="match status" value="1"/>
</dbReference>
<dbReference type="RefSeq" id="WP_169623774.1">
    <property type="nucleotide sequence ID" value="NZ_JABBNT010000001.1"/>
</dbReference>
<feature type="domain" description="Prephenate/arogenate dehydrogenase" evidence="2">
    <location>
        <begin position="2"/>
        <end position="253"/>
    </location>
</feature>
<dbReference type="PANTHER" id="PTHR43207">
    <property type="entry name" value="AROGENATE DEHYDROGENASE-RELATED"/>
    <property type="match status" value="1"/>
</dbReference>
<dbReference type="InterPro" id="IPR046826">
    <property type="entry name" value="PDH_N"/>
</dbReference>
<dbReference type="GO" id="GO:0006571">
    <property type="term" value="P:tyrosine biosynthetic process"/>
    <property type="evidence" value="ECO:0007669"/>
    <property type="project" value="InterPro"/>
</dbReference>
<protein>
    <submittedName>
        <fullName evidence="3">Prephenate dehydrogenase/arogenate dehydrogenase family protein</fullName>
    </submittedName>
</protein>
<organism evidence="3 4">
    <name type="scientific">Pacificispira spongiicola</name>
    <dbReference type="NCBI Taxonomy" id="2729598"/>
    <lineage>
        <taxon>Bacteria</taxon>
        <taxon>Pseudomonadati</taxon>
        <taxon>Pseudomonadota</taxon>
        <taxon>Alphaproteobacteria</taxon>
        <taxon>Rhodospirillales</taxon>
        <taxon>Rhodospirillaceae</taxon>
        <taxon>Pacificispira</taxon>
    </lineage>
</organism>
<proteinExistence type="predicted"/>
<dbReference type="InterPro" id="IPR045011">
    <property type="entry name" value="TYRAAT1/2"/>
</dbReference>
<gene>
    <name evidence="3" type="ORF">HH303_03360</name>
</gene>
<accession>A0A7Y0DXN3</accession>
<dbReference type="AlphaFoldDB" id="A0A7Y0DXN3"/>
<keyword evidence="1" id="KW-0560">Oxidoreductase</keyword>
<dbReference type="GO" id="GO:0033730">
    <property type="term" value="F:arogenate dehydrogenase (NADP+) activity"/>
    <property type="evidence" value="ECO:0007669"/>
    <property type="project" value="InterPro"/>
</dbReference>
<dbReference type="GO" id="GO:0070403">
    <property type="term" value="F:NAD+ binding"/>
    <property type="evidence" value="ECO:0007669"/>
    <property type="project" value="InterPro"/>
</dbReference>
<dbReference type="Proteomes" id="UP000539372">
    <property type="component" value="Unassembled WGS sequence"/>
</dbReference>
<keyword evidence="4" id="KW-1185">Reference proteome</keyword>
<dbReference type="GO" id="GO:0004665">
    <property type="term" value="F:prephenate dehydrogenase (NADP+) activity"/>
    <property type="evidence" value="ECO:0007669"/>
    <property type="project" value="InterPro"/>
</dbReference>
<evidence type="ECO:0000259" key="2">
    <source>
        <dbReference type="PROSITE" id="PS51176"/>
    </source>
</evidence>
<dbReference type="PROSITE" id="PS51176">
    <property type="entry name" value="PDH_ADH"/>
    <property type="match status" value="1"/>
</dbReference>
<evidence type="ECO:0000313" key="4">
    <source>
        <dbReference type="Proteomes" id="UP000539372"/>
    </source>
</evidence>
<dbReference type="InterPro" id="IPR036291">
    <property type="entry name" value="NAD(P)-bd_dom_sf"/>
</dbReference>
<evidence type="ECO:0000313" key="3">
    <source>
        <dbReference type="EMBL" id="NMM43502.1"/>
    </source>
</evidence>
<dbReference type="InterPro" id="IPR003099">
    <property type="entry name" value="Prephen_DH"/>
</dbReference>
<dbReference type="GO" id="GO:0008977">
    <property type="term" value="F:prephenate dehydrogenase (NAD+) activity"/>
    <property type="evidence" value="ECO:0007669"/>
    <property type="project" value="InterPro"/>
</dbReference>
<reference evidence="3 4" key="1">
    <citation type="submission" date="2020-04" db="EMBL/GenBank/DDBJ databases">
        <title>Rhodospirillaceae bacterium KN72 isolated from deep sea.</title>
        <authorList>
            <person name="Zhang D.-C."/>
        </authorList>
    </citation>
    <scope>NUCLEOTIDE SEQUENCE [LARGE SCALE GENOMIC DNA]</scope>
    <source>
        <strain evidence="3 4">KN72</strain>
    </source>
</reference>
<dbReference type="Gene3D" id="3.40.50.720">
    <property type="entry name" value="NAD(P)-binding Rossmann-like Domain"/>
    <property type="match status" value="1"/>
</dbReference>
<name>A0A7Y0DXN3_9PROT</name>
<dbReference type="EMBL" id="JABBNT010000001">
    <property type="protein sequence ID" value="NMM43502.1"/>
    <property type="molecule type" value="Genomic_DNA"/>
</dbReference>
<comment type="caution">
    <text evidence="3">The sequence shown here is derived from an EMBL/GenBank/DDBJ whole genome shotgun (WGS) entry which is preliminary data.</text>
</comment>
<dbReference type="PANTHER" id="PTHR43207:SF4">
    <property type="entry name" value="AROGENATE DEHYDROGENASE 2, CHLOROPLASTIC"/>
    <property type="match status" value="1"/>
</dbReference>
<evidence type="ECO:0000256" key="1">
    <source>
        <dbReference type="ARBA" id="ARBA00023002"/>
    </source>
</evidence>